<evidence type="ECO:0000313" key="2">
    <source>
        <dbReference type="Proteomes" id="UP001353858"/>
    </source>
</evidence>
<sequence length="121" mass="13681">MKEAVKKEAEYAIETGNVDENGISLLTVVADDEKTSHINSFRLCEELFFRLEQHLKMVWLNARSLLEDVDSNVVEHFNSIVAKHVGGKQINFSLRGSYQGRCAAAVVRFNTKIIINKNNTL</sequence>
<comment type="caution">
    <text evidence="1">The sequence shown here is derived from an EMBL/GenBank/DDBJ whole genome shotgun (WGS) entry which is preliminary data.</text>
</comment>
<protein>
    <submittedName>
        <fullName evidence="1">Uncharacterized protein</fullName>
    </submittedName>
</protein>
<keyword evidence="2" id="KW-1185">Reference proteome</keyword>
<evidence type="ECO:0000313" key="1">
    <source>
        <dbReference type="EMBL" id="KAK4883412.1"/>
    </source>
</evidence>
<accession>A0AAN7SIR8</accession>
<dbReference type="AlphaFoldDB" id="A0AAN7SIR8"/>
<proteinExistence type="predicted"/>
<dbReference type="Proteomes" id="UP001353858">
    <property type="component" value="Unassembled WGS sequence"/>
</dbReference>
<gene>
    <name evidence="1" type="ORF">RN001_006731</name>
</gene>
<reference evidence="2" key="1">
    <citation type="submission" date="2023-01" db="EMBL/GenBank/DDBJ databases">
        <title>Key to firefly adult light organ development and bioluminescence: homeobox transcription factors regulate luciferase expression and transportation to peroxisome.</title>
        <authorList>
            <person name="Fu X."/>
        </authorList>
    </citation>
    <scope>NUCLEOTIDE SEQUENCE [LARGE SCALE GENOMIC DNA]</scope>
</reference>
<dbReference type="EMBL" id="JARPUR010000002">
    <property type="protein sequence ID" value="KAK4883412.1"/>
    <property type="molecule type" value="Genomic_DNA"/>
</dbReference>
<name>A0AAN7SIR8_9COLE</name>
<organism evidence="1 2">
    <name type="scientific">Aquatica leii</name>
    <dbReference type="NCBI Taxonomy" id="1421715"/>
    <lineage>
        <taxon>Eukaryota</taxon>
        <taxon>Metazoa</taxon>
        <taxon>Ecdysozoa</taxon>
        <taxon>Arthropoda</taxon>
        <taxon>Hexapoda</taxon>
        <taxon>Insecta</taxon>
        <taxon>Pterygota</taxon>
        <taxon>Neoptera</taxon>
        <taxon>Endopterygota</taxon>
        <taxon>Coleoptera</taxon>
        <taxon>Polyphaga</taxon>
        <taxon>Elateriformia</taxon>
        <taxon>Elateroidea</taxon>
        <taxon>Lampyridae</taxon>
        <taxon>Luciolinae</taxon>
        <taxon>Aquatica</taxon>
    </lineage>
</organism>